<evidence type="ECO:0000313" key="1">
    <source>
        <dbReference type="EMBL" id="TYQ01968.1"/>
    </source>
</evidence>
<proteinExistence type="predicted"/>
<name>A0A652YKP6_NOCGL</name>
<keyword evidence="1" id="KW-0418">Kinase</keyword>
<dbReference type="AlphaFoldDB" id="A0A652YKP6"/>
<organism evidence="1">
    <name type="scientific">Nocardia globerula</name>
    <dbReference type="NCBI Taxonomy" id="1818"/>
    <lineage>
        <taxon>Bacteria</taxon>
        <taxon>Bacillati</taxon>
        <taxon>Actinomycetota</taxon>
        <taxon>Actinomycetes</taxon>
        <taxon>Mycobacteriales</taxon>
        <taxon>Nocardiaceae</taxon>
        <taxon>Nocardia</taxon>
    </lineage>
</organism>
<dbReference type="GO" id="GO:0016301">
    <property type="term" value="F:kinase activity"/>
    <property type="evidence" value="ECO:0007669"/>
    <property type="project" value="UniProtKB-KW"/>
</dbReference>
<dbReference type="InterPro" id="IPR036890">
    <property type="entry name" value="HATPase_C_sf"/>
</dbReference>
<sequence>MVVDESFPLPSLSVAATADQLHILRALVRSRGRHHDLAADAVADLVLAVDEAASTLLRHTPTCSTLTCTVGADPGSVSVILTGTTSAMVDTSTTSFSWFVLQTLVDSVALEQCPSAVAGPTEMWAVTVTLDMTLKADP</sequence>
<dbReference type="EMBL" id="VNIQ01000007">
    <property type="protein sequence ID" value="TYQ01968.1"/>
    <property type="molecule type" value="Genomic_DNA"/>
</dbReference>
<reference evidence="1" key="1">
    <citation type="submission" date="2019-07" db="EMBL/GenBank/DDBJ databases">
        <title>Genomic Encyclopedia of Type Strains, Phase IV (KMG-IV): sequencing the most valuable type-strain genomes for metagenomic binning, comparative biology and taxonomic classification.</title>
        <authorList>
            <person name="Goeker M."/>
        </authorList>
    </citation>
    <scope>NUCLEOTIDE SEQUENCE</scope>
    <source>
        <strain evidence="1">DSM 44596</strain>
    </source>
</reference>
<protein>
    <submittedName>
        <fullName evidence="1">Serine/threonine-protein kinase RsbW</fullName>
    </submittedName>
</protein>
<comment type="caution">
    <text evidence="1">The sequence shown here is derived from an EMBL/GenBank/DDBJ whole genome shotgun (WGS) entry which is preliminary data.</text>
</comment>
<accession>A0A652YKP6</accession>
<keyword evidence="1" id="KW-0808">Transferase</keyword>
<dbReference type="Gene3D" id="3.30.565.10">
    <property type="entry name" value="Histidine kinase-like ATPase, C-terminal domain"/>
    <property type="match status" value="1"/>
</dbReference>
<gene>
    <name evidence="1" type="ORF">FNL38_107391</name>
</gene>